<dbReference type="InterPro" id="IPR050232">
    <property type="entry name" value="FBL13/AtMIF1-like"/>
</dbReference>
<organism evidence="2">
    <name type="scientific">Salvia splendens</name>
    <name type="common">Scarlet sage</name>
    <dbReference type="NCBI Taxonomy" id="180675"/>
    <lineage>
        <taxon>Eukaryota</taxon>
        <taxon>Viridiplantae</taxon>
        <taxon>Streptophyta</taxon>
        <taxon>Embryophyta</taxon>
        <taxon>Tracheophyta</taxon>
        <taxon>Spermatophyta</taxon>
        <taxon>Magnoliopsida</taxon>
        <taxon>eudicotyledons</taxon>
        <taxon>Gunneridae</taxon>
        <taxon>Pentapetalae</taxon>
        <taxon>asterids</taxon>
        <taxon>lamiids</taxon>
        <taxon>Lamiales</taxon>
        <taxon>Lamiaceae</taxon>
        <taxon>Nepetoideae</taxon>
        <taxon>Mentheae</taxon>
        <taxon>Salviinae</taxon>
        <taxon>Salvia</taxon>
        <taxon>Salvia subgen. Calosphace</taxon>
        <taxon>core Calosphace</taxon>
    </lineage>
</organism>
<feature type="domain" description="F-box" evidence="1">
    <location>
        <begin position="3"/>
        <end position="59"/>
    </location>
</feature>
<dbReference type="AlphaFoldDB" id="A0A8X8W9G9"/>
<accession>A0A8X8W9G9</accession>
<evidence type="ECO:0000313" key="2">
    <source>
        <dbReference type="EMBL" id="KAG6390378.1"/>
    </source>
</evidence>
<keyword evidence="3" id="KW-1185">Reference proteome</keyword>
<dbReference type="InterPro" id="IPR001810">
    <property type="entry name" value="F-box_dom"/>
</dbReference>
<dbReference type="PANTHER" id="PTHR31900:SF32">
    <property type="entry name" value="F-BOX_RNI_FBD-LIKE DOMAIN PROTEIN"/>
    <property type="match status" value="1"/>
</dbReference>
<dbReference type="PANTHER" id="PTHR31900">
    <property type="entry name" value="F-BOX/RNI SUPERFAMILY PROTEIN-RELATED"/>
    <property type="match status" value="1"/>
</dbReference>
<dbReference type="Pfam" id="PF00646">
    <property type="entry name" value="F-box"/>
    <property type="match status" value="1"/>
</dbReference>
<sequence>MAEDRISQLPDEILQHVLSFIDIYEVVETTILSKRWKNLWRSLLNIRLHIRSAAAYRRRVFQFLSHRNAAAPLHGFHLSLDNEIRVLEDDEAFVEECVLYAINHSVQSLRLHDLTLSLPAAVFTSTTLRELELRQRDTRVYVPGRFSLPNLKTLYLEAPNLNFSSDQGKELCSGLPELEKLSLRGFSMPGLVLKAPKLRVLEILESNSLIIQEISAPLLTSFRYEGFSPLECLMMNLPMLEEVYVDILSIKHNVKGLQVKCARMLQQLGNTTTVSLTLDTLECLDGGPIDQSPPFPNIKCLKVMKGRHKLYRVRKQILKYLTVGTLNFESLTVEFPAGVIMDERNSDNEIHYIFLFC</sequence>
<dbReference type="Proteomes" id="UP000298416">
    <property type="component" value="Unassembled WGS sequence"/>
</dbReference>
<comment type="caution">
    <text evidence="2">The sequence shown here is derived from an EMBL/GenBank/DDBJ whole genome shotgun (WGS) entry which is preliminary data.</text>
</comment>
<evidence type="ECO:0000259" key="1">
    <source>
        <dbReference type="PROSITE" id="PS50181"/>
    </source>
</evidence>
<dbReference type="EMBL" id="PNBA02000019">
    <property type="protein sequence ID" value="KAG6390378.1"/>
    <property type="molecule type" value="Genomic_DNA"/>
</dbReference>
<gene>
    <name evidence="2" type="ORF">SASPL_148112</name>
</gene>
<reference evidence="2" key="2">
    <citation type="submission" date="2020-08" db="EMBL/GenBank/DDBJ databases">
        <title>Plant Genome Project.</title>
        <authorList>
            <person name="Zhang R.-G."/>
        </authorList>
    </citation>
    <scope>NUCLEOTIDE SEQUENCE</scope>
    <source>
        <strain evidence="2">Huo1</strain>
        <tissue evidence="2">Leaf</tissue>
    </source>
</reference>
<dbReference type="CDD" id="cd22160">
    <property type="entry name" value="F-box_AtFBL13-like"/>
    <property type="match status" value="1"/>
</dbReference>
<dbReference type="OrthoDB" id="612216at2759"/>
<evidence type="ECO:0000313" key="3">
    <source>
        <dbReference type="Proteomes" id="UP000298416"/>
    </source>
</evidence>
<dbReference type="PROSITE" id="PS50181">
    <property type="entry name" value="FBOX"/>
    <property type="match status" value="1"/>
</dbReference>
<name>A0A8X8W9G9_SALSN</name>
<proteinExistence type="predicted"/>
<protein>
    <recommendedName>
        <fullName evidence="1">F-box domain-containing protein</fullName>
    </recommendedName>
</protein>
<reference evidence="2" key="1">
    <citation type="submission" date="2018-01" db="EMBL/GenBank/DDBJ databases">
        <authorList>
            <person name="Mao J.F."/>
        </authorList>
    </citation>
    <scope>NUCLEOTIDE SEQUENCE</scope>
    <source>
        <strain evidence="2">Huo1</strain>
        <tissue evidence="2">Leaf</tissue>
    </source>
</reference>
<dbReference type="SMART" id="SM00256">
    <property type="entry name" value="FBOX"/>
    <property type="match status" value="1"/>
</dbReference>
<dbReference type="InterPro" id="IPR053781">
    <property type="entry name" value="F-box_AtFBL13-like"/>
</dbReference>